<organism evidence="5 6">
    <name type="scientific">Halopseudomonas litoralis</name>
    <dbReference type="NCBI Taxonomy" id="797277"/>
    <lineage>
        <taxon>Bacteria</taxon>
        <taxon>Pseudomonadati</taxon>
        <taxon>Pseudomonadota</taxon>
        <taxon>Gammaproteobacteria</taxon>
        <taxon>Pseudomonadales</taxon>
        <taxon>Pseudomonadaceae</taxon>
        <taxon>Halopseudomonas</taxon>
    </lineage>
</organism>
<dbReference type="EC" id="6.3.5.4" evidence="2"/>
<dbReference type="AlphaFoldDB" id="A0A1H1S5U2"/>
<comment type="catalytic activity">
    <reaction evidence="3">
        <text>L-aspartate + L-glutamine + ATP + H2O = L-asparagine + L-glutamate + AMP + diphosphate + H(+)</text>
        <dbReference type="Rhea" id="RHEA:12228"/>
        <dbReference type="ChEBI" id="CHEBI:15377"/>
        <dbReference type="ChEBI" id="CHEBI:15378"/>
        <dbReference type="ChEBI" id="CHEBI:29985"/>
        <dbReference type="ChEBI" id="CHEBI:29991"/>
        <dbReference type="ChEBI" id="CHEBI:30616"/>
        <dbReference type="ChEBI" id="CHEBI:33019"/>
        <dbReference type="ChEBI" id="CHEBI:58048"/>
        <dbReference type="ChEBI" id="CHEBI:58359"/>
        <dbReference type="ChEBI" id="CHEBI:456215"/>
        <dbReference type="EC" id="6.3.5.4"/>
    </reaction>
</comment>
<evidence type="ECO:0000256" key="1">
    <source>
        <dbReference type="ARBA" id="ARBA00005187"/>
    </source>
</evidence>
<proteinExistence type="predicted"/>
<dbReference type="InterPro" id="IPR051786">
    <property type="entry name" value="ASN_synthetase/amidase"/>
</dbReference>
<protein>
    <recommendedName>
        <fullName evidence="2">asparagine synthase (glutamine-hydrolyzing)</fullName>
        <ecNumber evidence="2">6.3.5.4</ecNumber>
    </recommendedName>
</protein>
<reference evidence="6" key="1">
    <citation type="submission" date="2016-10" db="EMBL/GenBank/DDBJ databases">
        <authorList>
            <person name="Varghese N."/>
            <person name="Submissions S."/>
        </authorList>
    </citation>
    <scope>NUCLEOTIDE SEQUENCE [LARGE SCALE GENOMIC DNA]</scope>
    <source>
        <strain evidence="6">2SM5</strain>
    </source>
</reference>
<sequence length="594" mass="67101">MSDFLFTRHLDQSVELARAIQAIYLADAPEVITYQGAWGTLAVSKGHYRGFDSLETDRHVMAVVGGPVLYFRDNHFLSAGPSCEATRAIYQRWLSGDMDWENDLSGPFAVILIDKQTAEIQYVTDLMGFIPVYEAAGDDSLVFGTHVDAVAAVAGLAGRYDTVSITDFILHNVVTYPHTLYEGVLQGAPGTVTTHGAGGRREYNYWLPEETQGFPSLNAAAQDLRQGMEEYVGRVTESMDEVAQFISGGEDSRALSGLLPGRLKRDAYIFLDQMNREGKLAAQVADVYGASFHPQYRTVEHYLSILPEAATLIGAGHQYTHAHSLGFHRTCDLQRYPAVFGGYLADSLLKGCFARKLRGTVRFPFLPEFGLDGETRTQTVVHDAVPESVLVEITERRRQHYQAVARFRPITAHEWFVLWPATMRFAIPNFFSTRRLFRSYEPFMSHCVVKTAAAVPTSWKLNRRLFNRTAKPWLKPSKFTFHADGRLPYFPFWVNSPLQFGVWSYRDIAERIGPVKGNQGPWADWLATMRTPEWEAAEERYIRQGLFGLDAQFHRFERLLERKSEESNVSPYLNMMQMGFGVVGRDERIGDTAP</sequence>
<dbReference type="InterPro" id="IPR029055">
    <property type="entry name" value="Ntn_hydrolases_N"/>
</dbReference>
<dbReference type="InterPro" id="IPR001962">
    <property type="entry name" value="Asn_synthase"/>
</dbReference>
<dbReference type="Gene3D" id="3.60.20.10">
    <property type="entry name" value="Glutamine Phosphoribosylpyrophosphate, subunit 1, domain 1"/>
    <property type="match status" value="1"/>
</dbReference>
<evidence type="ECO:0000313" key="6">
    <source>
        <dbReference type="Proteomes" id="UP000243426"/>
    </source>
</evidence>
<dbReference type="STRING" id="797277.SAMN05216198_1936"/>
<dbReference type="Gene3D" id="3.40.50.620">
    <property type="entry name" value="HUPs"/>
    <property type="match status" value="1"/>
</dbReference>
<dbReference type="Proteomes" id="UP000243426">
    <property type="component" value="Chromosome I"/>
</dbReference>
<dbReference type="PANTHER" id="PTHR43284:SF1">
    <property type="entry name" value="ASPARAGINE SYNTHETASE"/>
    <property type="match status" value="1"/>
</dbReference>
<keyword evidence="6" id="KW-1185">Reference proteome</keyword>
<comment type="pathway">
    <text evidence="1">Amino-acid biosynthesis; L-asparagine biosynthesis; L-asparagine from L-aspartate (L-Gln route): step 1/1.</text>
</comment>
<accession>A0A1H1S5U2</accession>
<dbReference type="PANTHER" id="PTHR43284">
    <property type="entry name" value="ASPARAGINE SYNTHETASE (GLUTAMINE-HYDROLYZING)"/>
    <property type="match status" value="1"/>
</dbReference>
<gene>
    <name evidence="5" type="ORF">SAMN05216198_1936</name>
</gene>
<dbReference type="InterPro" id="IPR014729">
    <property type="entry name" value="Rossmann-like_a/b/a_fold"/>
</dbReference>
<dbReference type="GO" id="GO:0004066">
    <property type="term" value="F:asparagine synthase (glutamine-hydrolyzing) activity"/>
    <property type="evidence" value="ECO:0007669"/>
    <property type="project" value="UniProtKB-EC"/>
</dbReference>
<dbReference type="Pfam" id="PF00733">
    <property type="entry name" value="Asn_synthase"/>
    <property type="match status" value="1"/>
</dbReference>
<name>A0A1H1S5U2_9GAMM</name>
<evidence type="ECO:0000256" key="3">
    <source>
        <dbReference type="ARBA" id="ARBA00048741"/>
    </source>
</evidence>
<feature type="domain" description="Asparagine synthetase" evidence="4">
    <location>
        <begin position="224"/>
        <end position="472"/>
    </location>
</feature>
<evidence type="ECO:0000313" key="5">
    <source>
        <dbReference type="EMBL" id="SDS43263.1"/>
    </source>
</evidence>
<evidence type="ECO:0000256" key="2">
    <source>
        <dbReference type="ARBA" id="ARBA00012737"/>
    </source>
</evidence>
<dbReference type="SUPFAM" id="SSF52402">
    <property type="entry name" value="Adenine nucleotide alpha hydrolases-like"/>
    <property type="match status" value="1"/>
</dbReference>
<dbReference type="GO" id="GO:0006529">
    <property type="term" value="P:asparagine biosynthetic process"/>
    <property type="evidence" value="ECO:0007669"/>
    <property type="project" value="InterPro"/>
</dbReference>
<dbReference type="RefSeq" id="WP_197674267.1">
    <property type="nucleotide sequence ID" value="NZ_LT629748.1"/>
</dbReference>
<evidence type="ECO:0000259" key="4">
    <source>
        <dbReference type="Pfam" id="PF00733"/>
    </source>
</evidence>
<dbReference type="SUPFAM" id="SSF56235">
    <property type="entry name" value="N-terminal nucleophile aminohydrolases (Ntn hydrolases)"/>
    <property type="match status" value="1"/>
</dbReference>
<dbReference type="EMBL" id="LT629748">
    <property type="protein sequence ID" value="SDS43263.1"/>
    <property type="molecule type" value="Genomic_DNA"/>
</dbReference>